<dbReference type="PANTHER" id="PTHR11384">
    <property type="entry name" value="ATP-BINDING CASSETTE, SUB-FAMILY D MEMBER"/>
    <property type="match status" value="1"/>
</dbReference>
<dbReference type="GO" id="GO:0005524">
    <property type="term" value="F:ATP binding"/>
    <property type="evidence" value="ECO:0007669"/>
    <property type="project" value="InterPro"/>
</dbReference>
<dbReference type="EMBL" id="HACG01033010">
    <property type="protein sequence ID" value="CEK79875.1"/>
    <property type="molecule type" value="Transcribed_RNA"/>
</dbReference>
<keyword evidence="3 5" id="KW-1133">Transmembrane helix</keyword>
<evidence type="ECO:0000256" key="5">
    <source>
        <dbReference type="SAM" id="Phobius"/>
    </source>
</evidence>
<gene>
    <name evidence="7" type="primary">ORF117921</name>
</gene>
<dbReference type="GO" id="GO:0007031">
    <property type="term" value="P:peroxisome organization"/>
    <property type="evidence" value="ECO:0007669"/>
    <property type="project" value="TreeGrafter"/>
</dbReference>
<dbReference type="Pfam" id="PF06472">
    <property type="entry name" value="ABC_membrane_2"/>
    <property type="match status" value="1"/>
</dbReference>
<feature type="domain" description="ABC transmembrane type-1" evidence="6">
    <location>
        <begin position="75"/>
        <end position="265"/>
    </location>
</feature>
<evidence type="ECO:0000256" key="3">
    <source>
        <dbReference type="ARBA" id="ARBA00022989"/>
    </source>
</evidence>
<evidence type="ECO:0000313" key="7">
    <source>
        <dbReference type="EMBL" id="CEK79875.1"/>
    </source>
</evidence>
<name>A0A0B7AIX0_9EUPU</name>
<feature type="transmembrane region" description="Helical" evidence="5">
    <location>
        <begin position="219"/>
        <end position="249"/>
    </location>
</feature>
<feature type="transmembrane region" description="Helical" evidence="5">
    <location>
        <begin position="130"/>
        <end position="148"/>
    </location>
</feature>
<sequence length="332" mass="37593">MAAQSKLASILTPWNSTLFSAASIAAFLVYKQASRKAKKRTAAEEEEVKVVIAQHGQKKERAVVNSVFFARLGRILKILIPGVFTIESFYLAVVAISLVARTFADVWMIQNGTSIESAIIGRDAKQFKVLLLKFVYAMPTISIVNNLLKYGLNMLKLRFRIRLSTHMYDRYLKGFTFYKMSNLDNRIANADQLLTQDTEKFCDSVAELYSNLSKPILDVILYTVKLTGAIGIMGPTYMLLYLAVSGLLLTRLRRPVGRMTMIEQNWKESTDMSTQGSSQTVRKLHSTKETVEKNSLSLDPLINLLIISVTLFTSEFRWDLLITLLQNILQLW</sequence>
<keyword evidence="1" id="KW-0813">Transport</keyword>
<dbReference type="GO" id="GO:0005324">
    <property type="term" value="F:long-chain fatty acid transmembrane transporter activity"/>
    <property type="evidence" value="ECO:0007669"/>
    <property type="project" value="TreeGrafter"/>
</dbReference>
<evidence type="ECO:0000259" key="6">
    <source>
        <dbReference type="Pfam" id="PF06472"/>
    </source>
</evidence>
<keyword evidence="2 5" id="KW-0812">Transmembrane</keyword>
<dbReference type="InterPro" id="IPR050835">
    <property type="entry name" value="ABC_transporter_sub-D"/>
</dbReference>
<dbReference type="GO" id="GO:0005778">
    <property type="term" value="C:peroxisomal membrane"/>
    <property type="evidence" value="ECO:0007669"/>
    <property type="project" value="TreeGrafter"/>
</dbReference>
<evidence type="ECO:0000256" key="1">
    <source>
        <dbReference type="ARBA" id="ARBA00022448"/>
    </source>
</evidence>
<dbReference type="PANTHER" id="PTHR11384:SF62">
    <property type="entry name" value="ATP-BINDING CASSETTE SUB-FAMILY D MEMBER 3"/>
    <property type="match status" value="1"/>
</dbReference>
<accession>A0A0B7AIX0</accession>
<keyword evidence="4 5" id="KW-0472">Membrane</keyword>
<dbReference type="GO" id="GO:0042760">
    <property type="term" value="P:very long-chain fatty acid catabolic process"/>
    <property type="evidence" value="ECO:0007669"/>
    <property type="project" value="TreeGrafter"/>
</dbReference>
<dbReference type="InterPro" id="IPR011527">
    <property type="entry name" value="ABC1_TM_dom"/>
</dbReference>
<evidence type="ECO:0000256" key="4">
    <source>
        <dbReference type="ARBA" id="ARBA00023136"/>
    </source>
</evidence>
<dbReference type="GO" id="GO:0006635">
    <property type="term" value="P:fatty acid beta-oxidation"/>
    <property type="evidence" value="ECO:0007669"/>
    <property type="project" value="TreeGrafter"/>
</dbReference>
<feature type="transmembrane region" description="Helical" evidence="5">
    <location>
        <begin position="12"/>
        <end position="30"/>
    </location>
</feature>
<dbReference type="GO" id="GO:0015910">
    <property type="term" value="P:long-chain fatty acid import into peroxisome"/>
    <property type="evidence" value="ECO:0007669"/>
    <property type="project" value="TreeGrafter"/>
</dbReference>
<reference evidence="7" key="1">
    <citation type="submission" date="2014-12" db="EMBL/GenBank/DDBJ databases">
        <title>Insight into the proteome of Arion vulgaris.</title>
        <authorList>
            <person name="Aradska J."/>
            <person name="Bulat T."/>
            <person name="Smidak R."/>
            <person name="Sarate P."/>
            <person name="Gangsoo J."/>
            <person name="Sialana F."/>
            <person name="Bilban M."/>
            <person name="Lubec G."/>
        </authorList>
    </citation>
    <scope>NUCLEOTIDE SEQUENCE</scope>
    <source>
        <tissue evidence="7">Skin</tissue>
    </source>
</reference>
<dbReference type="GO" id="GO:0140359">
    <property type="term" value="F:ABC-type transporter activity"/>
    <property type="evidence" value="ECO:0007669"/>
    <property type="project" value="InterPro"/>
</dbReference>
<dbReference type="SUPFAM" id="SSF90123">
    <property type="entry name" value="ABC transporter transmembrane region"/>
    <property type="match status" value="1"/>
</dbReference>
<proteinExistence type="predicted"/>
<dbReference type="InterPro" id="IPR036640">
    <property type="entry name" value="ABC1_TM_sf"/>
</dbReference>
<organism evidence="7">
    <name type="scientific">Arion vulgaris</name>
    <dbReference type="NCBI Taxonomy" id="1028688"/>
    <lineage>
        <taxon>Eukaryota</taxon>
        <taxon>Metazoa</taxon>
        <taxon>Spiralia</taxon>
        <taxon>Lophotrochozoa</taxon>
        <taxon>Mollusca</taxon>
        <taxon>Gastropoda</taxon>
        <taxon>Heterobranchia</taxon>
        <taxon>Euthyneura</taxon>
        <taxon>Panpulmonata</taxon>
        <taxon>Eupulmonata</taxon>
        <taxon>Stylommatophora</taxon>
        <taxon>Helicina</taxon>
        <taxon>Arionoidea</taxon>
        <taxon>Arionidae</taxon>
        <taxon>Arion</taxon>
    </lineage>
</organism>
<evidence type="ECO:0000256" key="2">
    <source>
        <dbReference type="ARBA" id="ARBA00022692"/>
    </source>
</evidence>
<protein>
    <recommendedName>
        <fullName evidence="6">ABC transmembrane type-1 domain-containing protein</fullName>
    </recommendedName>
</protein>
<dbReference type="AlphaFoldDB" id="A0A0B7AIX0"/>
<feature type="transmembrane region" description="Helical" evidence="5">
    <location>
        <begin position="89"/>
        <end position="109"/>
    </location>
</feature>